<keyword evidence="5" id="KW-1185">Reference proteome</keyword>
<dbReference type="AlphaFoldDB" id="A0A9X1CDF3"/>
<evidence type="ECO:0000313" key="5">
    <source>
        <dbReference type="Proteomes" id="UP001231587"/>
    </source>
</evidence>
<evidence type="ECO:0000313" key="2">
    <source>
        <dbReference type="EMBL" id="MBP1841174.1"/>
    </source>
</evidence>
<proteinExistence type="predicted"/>
<dbReference type="EMBL" id="JAGGJQ010000009">
    <property type="protein sequence ID" value="MBP1841174.1"/>
    <property type="molecule type" value="Genomic_DNA"/>
</dbReference>
<gene>
    <name evidence="2" type="ORF">J2Z56_003106</name>
    <name evidence="3" type="ORF">J2Z57_002860</name>
</gene>
<accession>A0A9X1CDF3</accession>
<dbReference type="GO" id="GO:0015035">
    <property type="term" value="F:protein-disulfide reductase activity"/>
    <property type="evidence" value="ECO:0007669"/>
    <property type="project" value="InterPro"/>
</dbReference>
<keyword evidence="1" id="KW-0812">Transmembrane</keyword>
<keyword evidence="1" id="KW-1133">Transmembrane helix</keyword>
<name>A0A9X1CDF3_9FLAO</name>
<dbReference type="RefSeq" id="WP_057779323.1">
    <property type="nucleotide sequence ID" value="NZ_JAGGJQ010000009.1"/>
</dbReference>
<evidence type="ECO:0000313" key="4">
    <source>
        <dbReference type="Proteomes" id="UP001138672"/>
    </source>
</evidence>
<organism evidence="2 4">
    <name type="scientific">Formosa algae</name>
    <dbReference type="NCBI Taxonomy" id="225843"/>
    <lineage>
        <taxon>Bacteria</taxon>
        <taxon>Pseudomonadati</taxon>
        <taxon>Bacteroidota</taxon>
        <taxon>Flavobacteriia</taxon>
        <taxon>Flavobacteriales</taxon>
        <taxon>Flavobacteriaceae</taxon>
        <taxon>Formosa</taxon>
    </lineage>
</organism>
<evidence type="ECO:0000256" key="1">
    <source>
        <dbReference type="SAM" id="Phobius"/>
    </source>
</evidence>
<comment type="caution">
    <text evidence="2">The sequence shown here is derived from an EMBL/GenBank/DDBJ whole genome shotgun (WGS) entry which is preliminary data.</text>
</comment>
<dbReference type="InterPro" id="IPR052927">
    <property type="entry name" value="DCC_oxidoreductase"/>
</dbReference>
<keyword evidence="1" id="KW-0472">Membrane</keyword>
<dbReference type="PANTHER" id="PTHR33639">
    <property type="entry name" value="THIOL-DISULFIDE OXIDOREDUCTASE DCC"/>
    <property type="match status" value="1"/>
</dbReference>
<dbReference type="OrthoDB" id="9785438at2"/>
<sequence>MTTLNANQKLVLFDGVCNLCDSSVQFIIKHDKKNVFLFTTLQGETAKPIISSFKIDTEKTDSILLFTPKRRLYTKSTAALRIAAQLQFPINLLSVFLIIPKFIRDYVYDFIAKNRYRWYGKKEACMIPTKALKVKFLT</sequence>
<dbReference type="Pfam" id="PF04134">
    <property type="entry name" value="DCC1-like"/>
    <property type="match status" value="1"/>
</dbReference>
<dbReference type="PANTHER" id="PTHR33639:SF2">
    <property type="entry name" value="DUF393 DOMAIN-CONTAINING PROTEIN"/>
    <property type="match status" value="1"/>
</dbReference>
<dbReference type="EMBL" id="JAUSUU010000009">
    <property type="protein sequence ID" value="MDQ0336406.1"/>
    <property type="molecule type" value="Genomic_DNA"/>
</dbReference>
<dbReference type="InterPro" id="IPR007263">
    <property type="entry name" value="DCC1-like"/>
</dbReference>
<dbReference type="Proteomes" id="UP001138672">
    <property type="component" value="Unassembled WGS sequence"/>
</dbReference>
<protein>
    <submittedName>
        <fullName evidence="2">DCC family thiol-disulfide oxidoreductase YuxK</fullName>
    </submittedName>
</protein>
<feature type="transmembrane region" description="Helical" evidence="1">
    <location>
        <begin position="78"/>
        <end position="99"/>
    </location>
</feature>
<reference evidence="2" key="1">
    <citation type="submission" date="2021-03" db="EMBL/GenBank/DDBJ databases">
        <title>Genomic Encyclopedia of Type Strains, Phase IV (KMG-IV): sequencing the most valuable type-strain genomes for metagenomic binning, comparative biology and taxonomic classification.</title>
        <authorList>
            <person name="Goeker M."/>
        </authorList>
    </citation>
    <scope>NUCLEOTIDE SEQUENCE</scope>
    <source>
        <strain evidence="2">DSM 15523</strain>
        <strain evidence="3 5">DSM 16476</strain>
    </source>
</reference>
<evidence type="ECO:0000313" key="3">
    <source>
        <dbReference type="EMBL" id="MDQ0336406.1"/>
    </source>
</evidence>
<dbReference type="Proteomes" id="UP001231587">
    <property type="component" value="Unassembled WGS sequence"/>
</dbReference>